<name>A0A251X735_9GAMM</name>
<dbReference type="PANTHER" id="PTHR45663">
    <property type="entry name" value="GEO12009P1"/>
    <property type="match status" value="1"/>
</dbReference>
<comment type="caution">
    <text evidence="8">The sequence shown here is derived from an EMBL/GenBank/DDBJ whole genome shotgun (WGS) entry which is preliminary data.</text>
</comment>
<evidence type="ECO:0000259" key="7">
    <source>
        <dbReference type="PROSITE" id="PS51352"/>
    </source>
</evidence>
<dbReference type="Pfam" id="PF00085">
    <property type="entry name" value="Thioredoxin"/>
    <property type="match status" value="1"/>
</dbReference>
<evidence type="ECO:0000256" key="2">
    <source>
        <dbReference type="ARBA" id="ARBA00022448"/>
    </source>
</evidence>
<keyword evidence="3" id="KW-0249">Electron transport</keyword>
<organism evidence="8 9">
    <name type="scientific">Thioflexithrix psekupsensis</name>
    <dbReference type="NCBI Taxonomy" id="1570016"/>
    <lineage>
        <taxon>Bacteria</taxon>
        <taxon>Pseudomonadati</taxon>
        <taxon>Pseudomonadota</taxon>
        <taxon>Gammaproteobacteria</taxon>
        <taxon>Thiotrichales</taxon>
        <taxon>Thioflexithrix</taxon>
    </lineage>
</organism>
<dbReference type="PROSITE" id="PS51352">
    <property type="entry name" value="THIOREDOXIN_2"/>
    <property type="match status" value="1"/>
</dbReference>
<dbReference type="SUPFAM" id="SSF52833">
    <property type="entry name" value="Thioredoxin-like"/>
    <property type="match status" value="1"/>
</dbReference>
<dbReference type="PANTHER" id="PTHR45663:SF11">
    <property type="entry name" value="GEO12009P1"/>
    <property type="match status" value="1"/>
</dbReference>
<keyword evidence="5" id="KW-0676">Redox-active center</keyword>
<keyword evidence="9" id="KW-1185">Reference proteome</keyword>
<keyword evidence="4" id="KW-1015">Disulfide bond</keyword>
<dbReference type="InterPro" id="IPR005746">
    <property type="entry name" value="Thioredoxin"/>
</dbReference>
<comment type="similarity">
    <text evidence="1">Belongs to the thioredoxin family.</text>
</comment>
<sequence length="287" mass="32115">MAESPYIVTVDSTNFVTAVIESSQKVPVLVDFWADWCSPCKMLMPILEKLVAEYQGQFILAKINIDQQPALANQFAVRSVPTIKLFRHGKVVDEMLGVQGEAALRTMIDTHRDRPADDLRRQAAQAYHSGQLTAAVELLQAACELDKTYYPSYLDLAQVFLAMGQIETAEAIIKELPATIQAEVATQKLQVRLNFTKVAQQAPTIEQLQATLANDPNQHEARYQLSALLVLKQDYEGALTQLLELMRRGRKFGDDAGRRGLVDVFLLLNNEGSLVSRYRAKMTSLLY</sequence>
<dbReference type="FunFam" id="3.40.30.10:FF:000001">
    <property type="entry name" value="Thioredoxin"/>
    <property type="match status" value="1"/>
</dbReference>
<dbReference type="OrthoDB" id="9790390at2"/>
<gene>
    <name evidence="8" type="ORF">TPSD3_10870</name>
</gene>
<dbReference type="InterPro" id="IPR013766">
    <property type="entry name" value="Thioredoxin_domain"/>
</dbReference>
<dbReference type="RefSeq" id="WP_086488586.1">
    <property type="nucleotide sequence ID" value="NZ_MSLT01000018.1"/>
</dbReference>
<dbReference type="NCBIfam" id="TIGR01068">
    <property type="entry name" value="thioredoxin"/>
    <property type="match status" value="1"/>
</dbReference>
<dbReference type="Gene3D" id="1.25.40.10">
    <property type="entry name" value="Tetratricopeptide repeat domain"/>
    <property type="match status" value="2"/>
</dbReference>
<accession>A0A251X735</accession>
<dbReference type="InterPro" id="IPR011990">
    <property type="entry name" value="TPR-like_helical_dom_sf"/>
</dbReference>
<reference evidence="8 9" key="1">
    <citation type="submission" date="2016-12" db="EMBL/GenBank/DDBJ databases">
        <title>Thioflexothrix psekupsii D3 genome sequencing and assembly.</title>
        <authorList>
            <person name="Fomenkov A."/>
            <person name="Vincze T."/>
            <person name="Grabovich M."/>
            <person name="Anton B.P."/>
            <person name="Dubinina G."/>
            <person name="Orlova M."/>
            <person name="Belousova E."/>
            <person name="Roberts R.J."/>
        </authorList>
    </citation>
    <scope>NUCLEOTIDE SEQUENCE [LARGE SCALE GENOMIC DNA]</scope>
    <source>
        <strain evidence="8">D3</strain>
    </source>
</reference>
<evidence type="ECO:0000256" key="5">
    <source>
        <dbReference type="ARBA" id="ARBA00023284"/>
    </source>
</evidence>
<dbReference type="InterPro" id="IPR036249">
    <property type="entry name" value="Thioredoxin-like_sf"/>
</dbReference>
<dbReference type="CDD" id="cd02947">
    <property type="entry name" value="TRX_family"/>
    <property type="match status" value="1"/>
</dbReference>
<dbReference type="Pfam" id="PF14561">
    <property type="entry name" value="TPR_20"/>
    <property type="match status" value="1"/>
</dbReference>
<protein>
    <recommendedName>
        <fullName evidence="6">Thioredoxin</fullName>
    </recommendedName>
</protein>
<dbReference type="Proteomes" id="UP000194798">
    <property type="component" value="Unassembled WGS sequence"/>
</dbReference>
<dbReference type="SUPFAM" id="SSF48452">
    <property type="entry name" value="TPR-like"/>
    <property type="match status" value="1"/>
</dbReference>
<dbReference type="Gene3D" id="3.40.30.10">
    <property type="entry name" value="Glutaredoxin"/>
    <property type="match status" value="1"/>
</dbReference>
<feature type="domain" description="Thioredoxin" evidence="7">
    <location>
        <begin position="1"/>
        <end position="129"/>
    </location>
</feature>
<evidence type="ECO:0000256" key="1">
    <source>
        <dbReference type="ARBA" id="ARBA00008987"/>
    </source>
</evidence>
<dbReference type="GO" id="GO:0006950">
    <property type="term" value="P:response to stress"/>
    <property type="evidence" value="ECO:0007669"/>
    <property type="project" value="UniProtKB-ARBA"/>
</dbReference>
<dbReference type="EMBL" id="MSLT01000018">
    <property type="protein sequence ID" value="OUD13140.1"/>
    <property type="molecule type" value="Genomic_DNA"/>
</dbReference>
<evidence type="ECO:0000256" key="3">
    <source>
        <dbReference type="ARBA" id="ARBA00022982"/>
    </source>
</evidence>
<dbReference type="GO" id="GO:0005737">
    <property type="term" value="C:cytoplasm"/>
    <property type="evidence" value="ECO:0007669"/>
    <property type="project" value="TreeGrafter"/>
</dbReference>
<evidence type="ECO:0000313" key="9">
    <source>
        <dbReference type="Proteomes" id="UP000194798"/>
    </source>
</evidence>
<dbReference type="PRINTS" id="PR00421">
    <property type="entry name" value="THIOREDOXIN"/>
</dbReference>
<keyword evidence="2" id="KW-0813">Transport</keyword>
<dbReference type="GO" id="GO:0015035">
    <property type="term" value="F:protein-disulfide reductase activity"/>
    <property type="evidence" value="ECO:0007669"/>
    <property type="project" value="UniProtKB-UniRule"/>
</dbReference>
<proteinExistence type="inferred from homology"/>
<evidence type="ECO:0000256" key="6">
    <source>
        <dbReference type="NCBIfam" id="TIGR01068"/>
    </source>
</evidence>
<dbReference type="Pfam" id="PF14559">
    <property type="entry name" value="TPR_19"/>
    <property type="match status" value="1"/>
</dbReference>
<evidence type="ECO:0000313" key="8">
    <source>
        <dbReference type="EMBL" id="OUD13140.1"/>
    </source>
</evidence>
<evidence type="ECO:0000256" key="4">
    <source>
        <dbReference type="ARBA" id="ARBA00023157"/>
    </source>
</evidence>
<dbReference type="AlphaFoldDB" id="A0A251X735"/>